<dbReference type="EMBL" id="SOGO01000021">
    <property type="protein sequence ID" value="TFD03337.1"/>
    <property type="molecule type" value="Genomic_DNA"/>
</dbReference>
<keyword evidence="2" id="KW-1185">Reference proteome</keyword>
<evidence type="ECO:0000313" key="2">
    <source>
        <dbReference type="Proteomes" id="UP000297851"/>
    </source>
</evidence>
<organism evidence="1 2">
    <name type="scientific">Cryobacterium sandaracinum</name>
    <dbReference type="NCBI Taxonomy" id="1259247"/>
    <lineage>
        <taxon>Bacteria</taxon>
        <taxon>Bacillati</taxon>
        <taxon>Actinomycetota</taxon>
        <taxon>Actinomycetes</taxon>
        <taxon>Micrococcales</taxon>
        <taxon>Microbacteriaceae</taxon>
        <taxon>Cryobacterium</taxon>
    </lineage>
</organism>
<evidence type="ECO:0000313" key="1">
    <source>
        <dbReference type="EMBL" id="TFD03337.1"/>
    </source>
</evidence>
<gene>
    <name evidence="1" type="ORF">E3T25_06910</name>
</gene>
<dbReference type="RefSeq" id="WP_134373314.1">
    <property type="nucleotide sequence ID" value="NZ_SOGO01000021.1"/>
</dbReference>
<accession>A0ABY2JDX4</accession>
<comment type="caution">
    <text evidence="1">The sequence shown here is derived from an EMBL/GenBank/DDBJ whole genome shotgun (WGS) entry which is preliminary data.</text>
</comment>
<name>A0ABY2JDX4_9MICO</name>
<protein>
    <submittedName>
        <fullName evidence="1">Spermidine/putrescine ABC transporter substrate-binding protein</fullName>
    </submittedName>
</protein>
<proteinExistence type="predicted"/>
<dbReference type="Proteomes" id="UP000297851">
    <property type="component" value="Unassembled WGS sequence"/>
</dbReference>
<reference evidence="1 2" key="1">
    <citation type="submission" date="2019-03" db="EMBL/GenBank/DDBJ databases">
        <title>Genomics of glacier-inhabiting Cryobacterium strains.</title>
        <authorList>
            <person name="Liu Q."/>
            <person name="Xin Y.-H."/>
        </authorList>
    </citation>
    <scope>NUCLEOTIDE SEQUENCE [LARGE SCALE GENOMIC DNA]</scope>
    <source>
        <strain evidence="1 2">TMT2-16</strain>
    </source>
</reference>
<sequence length="218" mass="24173">MGGSIELRVSQQVDDWLNWLPRWRPGTHRGRSRLCRTCFGSPVIAAAGLATDVPHAVQHALAMRLKHLIDAEVDEFTETHLPLLLREIRLNEERKQAALTYRPAEGLDPAYTGLDLDPPAMPDAPYLFTFAELARPEASVALPVDPLPLTVEEKAAIRAEVTRADEHAALVGGRVCAELSRHRERMRSAVTEFAEPWVLALLADLDTALDSPLWPRGP</sequence>